<dbReference type="Gene3D" id="3.40.630.30">
    <property type="match status" value="1"/>
</dbReference>
<dbReference type="AlphaFoldDB" id="A0A7R9F6U4"/>
<accession>A0A7R9F6U4</accession>
<dbReference type="EMBL" id="OD568384">
    <property type="protein sequence ID" value="CAD7446909.1"/>
    <property type="molecule type" value="Genomic_DNA"/>
</dbReference>
<gene>
    <name evidence="1" type="ORF">TBIB3V08_LOCUS9229</name>
</gene>
<reference evidence="1" key="1">
    <citation type="submission" date="2020-11" db="EMBL/GenBank/DDBJ databases">
        <authorList>
            <person name="Tran Van P."/>
        </authorList>
    </citation>
    <scope>NUCLEOTIDE SEQUENCE</scope>
</reference>
<sequence>MNSSEEQPRQQDQEQQKQKQLPLLARINLPLIWAQLECGVRIEDLQEKRFHEASVLLNDYFIQDETLCKASKLAEEPVSVESFLETVQFWLRDKTSLCAIDVDSDAMVGLLITRVVSYLEHARDLKQSKLGHRNTVQNQMKPKIERRSDGIISDEGEIWEENGIMVWGLDH</sequence>
<protein>
    <submittedName>
        <fullName evidence="1">Uncharacterized protein</fullName>
    </submittedName>
</protein>
<proteinExistence type="predicted"/>
<evidence type="ECO:0000313" key="1">
    <source>
        <dbReference type="EMBL" id="CAD7446909.1"/>
    </source>
</evidence>
<organism evidence="1">
    <name type="scientific">Timema bartmani</name>
    <dbReference type="NCBI Taxonomy" id="61472"/>
    <lineage>
        <taxon>Eukaryota</taxon>
        <taxon>Metazoa</taxon>
        <taxon>Ecdysozoa</taxon>
        <taxon>Arthropoda</taxon>
        <taxon>Hexapoda</taxon>
        <taxon>Insecta</taxon>
        <taxon>Pterygota</taxon>
        <taxon>Neoptera</taxon>
        <taxon>Polyneoptera</taxon>
        <taxon>Phasmatodea</taxon>
        <taxon>Timematodea</taxon>
        <taxon>Timematoidea</taxon>
        <taxon>Timematidae</taxon>
        <taxon>Timema</taxon>
    </lineage>
</organism>
<name>A0A7R9F6U4_9NEOP</name>